<evidence type="ECO:0000313" key="3">
    <source>
        <dbReference type="EMBL" id="AOZ09796.1"/>
    </source>
</evidence>
<dbReference type="InterPro" id="IPR050272">
    <property type="entry name" value="Isochorismatase-like_hydrls"/>
</dbReference>
<keyword evidence="4" id="KW-1185">Reference proteome</keyword>
<gene>
    <name evidence="3" type="ORF">BKK80_29290</name>
</gene>
<protein>
    <submittedName>
        <fullName evidence="3">Cysteine hydrolase</fullName>
    </submittedName>
</protein>
<dbReference type="PANTHER" id="PTHR43540">
    <property type="entry name" value="PEROXYUREIDOACRYLATE/UREIDOACRYLATE AMIDOHYDROLASE-RELATED"/>
    <property type="match status" value="1"/>
</dbReference>
<dbReference type="Gene3D" id="3.40.50.850">
    <property type="entry name" value="Isochorismatase-like"/>
    <property type="match status" value="1"/>
</dbReference>
<dbReference type="GO" id="GO:0016787">
    <property type="term" value="F:hydrolase activity"/>
    <property type="evidence" value="ECO:0007669"/>
    <property type="project" value="UniProtKB-KW"/>
</dbReference>
<evidence type="ECO:0000259" key="2">
    <source>
        <dbReference type="Pfam" id="PF00857"/>
    </source>
</evidence>
<dbReference type="Proteomes" id="UP000177515">
    <property type="component" value="Chromosome 2"/>
</dbReference>
<dbReference type="InterPro" id="IPR000868">
    <property type="entry name" value="Isochorismatase-like_dom"/>
</dbReference>
<evidence type="ECO:0000313" key="4">
    <source>
        <dbReference type="Proteomes" id="UP000177515"/>
    </source>
</evidence>
<dbReference type="RefSeq" id="WP_071072335.1">
    <property type="nucleotide sequence ID" value="NZ_CP017755.1"/>
</dbReference>
<organism evidence="3 4">
    <name type="scientific">Cupriavidus malaysiensis</name>
    <dbReference type="NCBI Taxonomy" id="367825"/>
    <lineage>
        <taxon>Bacteria</taxon>
        <taxon>Pseudomonadati</taxon>
        <taxon>Pseudomonadota</taxon>
        <taxon>Betaproteobacteria</taxon>
        <taxon>Burkholderiales</taxon>
        <taxon>Burkholderiaceae</taxon>
        <taxon>Cupriavidus</taxon>
    </lineage>
</organism>
<dbReference type="SUPFAM" id="SSF52499">
    <property type="entry name" value="Isochorismatase-like hydrolases"/>
    <property type="match status" value="1"/>
</dbReference>
<reference evidence="3 4" key="1">
    <citation type="submission" date="2016-10" db="EMBL/GenBank/DDBJ databases">
        <title>Complete genome sequences of three Cupriavidus strains isolated from various Malaysian environments.</title>
        <authorList>
            <person name="Abdullah A.A.-A."/>
            <person name="Shafie N.A.H."/>
            <person name="Lau N.S."/>
        </authorList>
    </citation>
    <scope>NUCLEOTIDE SEQUENCE [LARGE SCALE GENOMIC DNA]</scope>
    <source>
        <strain evidence="3 4">USMAA1020</strain>
    </source>
</reference>
<feature type="domain" description="Isochorismatase-like" evidence="2">
    <location>
        <begin position="9"/>
        <end position="150"/>
    </location>
</feature>
<dbReference type="InterPro" id="IPR036380">
    <property type="entry name" value="Isochorismatase-like_sf"/>
</dbReference>
<dbReference type="PANTHER" id="PTHR43540:SF14">
    <property type="entry name" value="ISOCHORISMATASE"/>
    <property type="match status" value="1"/>
</dbReference>
<accession>A0ABN4TXW3</accession>
<dbReference type="Pfam" id="PF00857">
    <property type="entry name" value="Isochorismatase"/>
    <property type="match status" value="1"/>
</dbReference>
<keyword evidence="1 3" id="KW-0378">Hydrolase</keyword>
<name>A0ABN4TXW3_9BURK</name>
<evidence type="ECO:0000256" key="1">
    <source>
        <dbReference type="ARBA" id="ARBA00022801"/>
    </source>
</evidence>
<sequence>MPEPSARRALLILDMQCGLFDGHEPPYEGERVLARINRLAARARAAGAPVLAARHTGPAGSPIAPGSPAWQLLPRLDVDAAHDIVFDKTRPSGFVGTGLEARLAQAGIGELVIVGMKTQYCVDANCRAAADLGLRPVLVADAHTCMDTPDLPAAAIIAHHNRTLGSAFAQLVTAEACRF</sequence>
<dbReference type="EMBL" id="CP017755">
    <property type="protein sequence ID" value="AOZ09796.1"/>
    <property type="molecule type" value="Genomic_DNA"/>
</dbReference>
<proteinExistence type="predicted"/>